<evidence type="ECO:0000259" key="8">
    <source>
        <dbReference type="Pfam" id="PF02503"/>
    </source>
</evidence>
<dbReference type="NCBIfam" id="NF003918">
    <property type="entry name" value="PRK05443.1-2"/>
    <property type="match status" value="1"/>
</dbReference>
<feature type="domain" description="Polyphosphate kinase C-terminal" evidence="11">
    <location>
        <begin position="345"/>
        <end position="508"/>
    </location>
</feature>
<keyword evidence="2 6" id="KW-0808">Transferase</keyword>
<feature type="binding site" evidence="6">
    <location>
        <position position="419"/>
    </location>
    <ligand>
        <name>Mg(2+)</name>
        <dbReference type="ChEBI" id="CHEBI:18420"/>
    </ligand>
</feature>
<comment type="similarity">
    <text evidence="6 7">Belongs to the polyphosphate kinase 1 (PPK1) family.</text>
</comment>
<dbReference type="PANTHER" id="PTHR30218:SF0">
    <property type="entry name" value="POLYPHOSPHATE KINASE"/>
    <property type="match status" value="1"/>
</dbReference>
<feature type="domain" description="Polyphosphate kinase N-terminal" evidence="9">
    <location>
        <begin position="22"/>
        <end position="127"/>
    </location>
</feature>
<evidence type="ECO:0000259" key="10">
    <source>
        <dbReference type="Pfam" id="PF13090"/>
    </source>
</evidence>
<dbReference type="InterPro" id="IPR025200">
    <property type="entry name" value="PPK_C_dom2"/>
</dbReference>
<comment type="PTM">
    <text evidence="6 7">An intermediate of this reaction is the autophosphorylated ppk in which a phosphate is covalently linked to a histidine residue through a N-P bond.</text>
</comment>
<dbReference type="EC" id="2.7.4.1" evidence="6 7"/>
<keyword evidence="6" id="KW-0460">Magnesium</keyword>
<dbReference type="GO" id="GO:0009358">
    <property type="term" value="C:polyphosphate kinase complex"/>
    <property type="evidence" value="ECO:0007669"/>
    <property type="project" value="InterPro"/>
</dbReference>
<dbReference type="GO" id="GO:0008976">
    <property type="term" value="F:polyphosphate kinase activity"/>
    <property type="evidence" value="ECO:0007669"/>
    <property type="project" value="UniProtKB-UniRule"/>
</dbReference>
<dbReference type="PANTHER" id="PTHR30218">
    <property type="entry name" value="POLYPHOSPHATE KINASE"/>
    <property type="match status" value="1"/>
</dbReference>
<dbReference type="Proteomes" id="UP000243807">
    <property type="component" value="Chromosome"/>
</dbReference>
<accession>A0A1P8UD48</accession>
<dbReference type="Pfam" id="PF02503">
    <property type="entry name" value="PP_kinase"/>
    <property type="match status" value="1"/>
</dbReference>
<evidence type="ECO:0000256" key="2">
    <source>
        <dbReference type="ARBA" id="ARBA00022679"/>
    </source>
</evidence>
<dbReference type="NCBIfam" id="NF003921">
    <property type="entry name" value="PRK05443.2-2"/>
    <property type="match status" value="1"/>
</dbReference>
<dbReference type="GO" id="GO:0046872">
    <property type="term" value="F:metal ion binding"/>
    <property type="evidence" value="ECO:0007669"/>
    <property type="project" value="UniProtKB-KW"/>
</dbReference>
<feature type="domain" description="Polyphosphate kinase middle" evidence="8">
    <location>
        <begin position="137"/>
        <end position="318"/>
    </location>
</feature>
<keyword evidence="4 6" id="KW-0418">Kinase</keyword>
<evidence type="ECO:0000259" key="11">
    <source>
        <dbReference type="Pfam" id="PF17941"/>
    </source>
</evidence>
<reference evidence="12 13" key="1">
    <citation type="submission" date="2017-01" db="EMBL/GenBank/DDBJ databases">
        <title>Draft sequence of Acidihalobacter ferrooxidans strain DSM 14175 (strain V8).</title>
        <authorList>
            <person name="Khaleque H.N."/>
            <person name="Ramsay J.P."/>
            <person name="Murphy R.J.T."/>
            <person name="Kaksonen A.H."/>
            <person name="Boxall N.J."/>
            <person name="Watkin E.L.J."/>
        </authorList>
    </citation>
    <scope>NUCLEOTIDE SEQUENCE [LARGE SCALE GENOMIC DNA]</scope>
    <source>
        <strain evidence="12 13">V8</strain>
    </source>
</reference>
<dbReference type="Gene3D" id="1.20.58.310">
    <property type="entry name" value="Polyphosphate kinase N-terminal domain"/>
    <property type="match status" value="1"/>
</dbReference>
<organism evidence="12 13">
    <name type="scientific">Acidihalobacter ferrooxydans</name>
    <dbReference type="NCBI Taxonomy" id="1765967"/>
    <lineage>
        <taxon>Bacteria</taxon>
        <taxon>Pseudomonadati</taxon>
        <taxon>Pseudomonadota</taxon>
        <taxon>Gammaproteobacteria</taxon>
        <taxon>Chromatiales</taxon>
        <taxon>Ectothiorhodospiraceae</taxon>
        <taxon>Acidihalobacter</taxon>
    </lineage>
</organism>
<feature type="binding site" evidence="6">
    <location>
        <position position="606"/>
    </location>
    <ligand>
        <name>ATP</name>
        <dbReference type="ChEBI" id="CHEBI:30616"/>
    </ligand>
</feature>
<dbReference type="OrthoDB" id="9761456at2"/>
<dbReference type="SUPFAM" id="SSF143724">
    <property type="entry name" value="PHP14-like"/>
    <property type="match status" value="1"/>
</dbReference>
<keyword evidence="13" id="KW-1185">Reference proteome</keyword>
<keyword evidence="6" id="KW-0479">Metal-binding</keyword>
<dbReference type="InterPro" id="IPR025198">
    <property type="entry name" value="PPK_N_dom"/>
</dbReference>
<dbReference type="Gene3D" id="3.30.1840.10">
    <property type="entry name" value="Polyphosphate kinase middle domain"/>
    <property type="match status" value="1"/>
</dbReference>
<dbReference type="EMBL" id="CP019434">
    <property type="protein sequence ID" value="APZ41775.1"/>
    <property type="molecule type" value="Genomic_DNA"/>
</dbReference>
<evidence type="ECO:0000256" key="3">
    <source>
        <dbReference type="ARBA" id="ARBA00022741"/>
    </source>
</evidence>
<dbReference type="InterPro" id="IPR036830">
    <property type="entry name" value="PP_kinase_middle_dom_sf"/>
</dbReference>
<dbReference type="Pfam" id="PF13090">
    <property type="entry name" value="PP_kinase_C"/>
    <property type="match status" value="1"/>
</dbReference>
<dbReference type="CDD" id="cd09168">
    <property type="entry name" value="PLDc_PaPPK1_C2_like"/>
    <property type="match status" value="1"/>
</dbReference>
<keyword evidence="1 6" id="KW-0597">Phosphoprotein</keyword>
<evidence type="ECO:0000313" key="13">
    <source>
        <dbReference type="Proteomes" id="UP000243807"/>
    </source>
</evidence>
<dbReference type="InterPro" id="IPR036832">
    <property type="entry name" value="PPK_N_dom_sf"/>
</dbReference>
<feature type="binding site" evidence="6">
    <location>
        <position position="60"/>
    </location>
    <ligand>
        <name>ATP</name>
        <dbReference type="ChEBI" id="CHEBI:30616"/>
    </ligand>
</feature>
<dbReference type="RefSeq" id="WP_076835122.1">
    <property type="nucleotide sequence ID" value="NZ_CP019434.1"/>
</dbReference>
<evidence type="ECO:0000256" key="1">
    <source>
        <dbReference type="ARBA" id="ARBA00022553"/>
    </source>
</evidence>
<protein>
    <recommendedName>
        <fullName evidence="6 7">Polyphosphate kinase</fullName>
        <ecNumber evidence="6 7">2.7.4.1</ecNumber>
    </recommendedName>
    <alternativeName>
        <fullName evidence="6">ATP-polyphosphate phosphotransferase</fullName>
    </alternativeName>
    <alternativeName>
        <fullName evidence="6">Polyphosphoric acid kinase</fullName>
    </alternativeName>
</protein>
<feature type="binding site" evidence="6">
    <location>
        <position position="482"/>
    </location>
    <ligand>
        <name>ATP</name>
        <dbReference type="ChEBI" id="CHEBI:30616"/>
    </ligand>
</feature>
<comment type="function">
    <text evidence="6 7">Catalyzes the reversible transfer of the terminal phosphate of ATP to form a long-chain polyphosphate (polyP).</text>
</comment>
<feature type="active site" description="Phosphohistidine intermediate" evidence="6">
    <location>
        <position position="449"/>
    </location>
</feature>
<evidence type="ECO:0000256" key="5">
    <source>
        <dbReference type="ARBA" id="ARBA00022840"/>
    </source>
</evidence>
<dbReference type="InterPro" id="IPR003414">
    <property type="entry name" value="PP_kinase"/>
</dbReference>
<dbReference type="STRING" id="1765967.BW247_00590"/>
<dbReference type="InterPro" id="IPR024953">
    <property type="entry name" value="PP_kinase_middle"/>
</dbReference>
<dbReference type="HAMAP" id="MF_00347">
    <property type="entry name" value="Polyphosphate_kinase"/>
    <property type="match status" value="1"/>
</dbReference>
<dbReference type="Pfam" id="PF13089">
    <property type="entry name" value="PP_kinase_N"/>
    <property type="match status" value="1"/>
</dbReference>
<dbReference type="NCBIfam" id="NF003917">
    <property type="entry name" value="PRK05443.1-1"/>
    <property type="match status" value="1"/>
</dbReference>
<sequence length="703" mass="78569">MTANPPATTPSDAIDLTQKHLYINRELSLLEFNRRVLDLARDETMPLLERLRFLCISSTNMDEFFEVRVSGLKQQIALGVTTPTADGLSAAEQLARIGEAAHALVAEQYRVFNEELVPALAQQGIRFARRTHWTPDQAAWVKRYFSRELQPVLSPLGLDPSHPFPRTLNKSLNFVVTLEGKDAFGRDSGIAVVQAPRSLPRLIKMPSELCRKDHGFVFLSSIIHAHVGDLFPGMHATGCYQFRVTRNSDLFVDEEEIDDLKRALEGELPSRNYGEAVRLEVADNCTPITAEYLLRQFGLGADDLYQVNGPVNLNRLAALVDLVDRPDLKCPAFTPVVPPAFGGSNIFDALDKGDLLLHHPYESFTPVIEFLRQAARDPDVLAIKQTLYRTGSNSLIVDLLVEAALAGKEVTAVVELRARFDEAANIDLASRLQDAGAHVVYGVVGYKTHAKLLLVVRRHKGRMRRYAHLGTGNYHAGTARAYTDIGLFTADRVIGDDMHKIFQQLTGLGRVTRLKKLLQAPFSLHKGIVERIHRETNAARDGRPARIIARMNSLIEPPIIRALYQASQAGVKIDLVVRGVCALRPGVAGVSDNIRVRSVMGRFLEHSRVFHFQNDGGAPEIFCSSADWMPRNFFRRVEVAFPIEDARLAERVRRETLEFYLNDNCQAWELQSDGSYKRVKPGQQKPRPAQGRLLAQINGFNLT</sequence>
<dbReference type="CDD" id="cd09165">
    <property type="entry name" value="PLDc_PaPPK1_C1_like"/>
    <property type="match status" value="1"/>
</dbReference>
<feature type="binding site" evidence="6">
    <location>
        <position position="578"/>
    </location>
    <ligand>
        <name>ATP</name>
        <dbReference type="ChEBI" id="CHEBI:30616"/>
    </ligand>
</feature>
<comment type="catalytic activity">
    <reaction evidence="6 7">
        <text>[phosphate](n) + ATP = [phosphate](n+1) + ADP</text>
        <dbReference type="Rhea" id="RHEA:19573"/>
        <dbReference type="Rhea" id="RHEA-COMP:9859"/>
        <dbReference type="Rhea" id="RHEA-COMP:14280"/>
        <dbReference type="ChEBI" id="CHEBI:16838"/>
        <dbReference type="ChEBI" id="CHEBI:30616"/>
        <dbReference type="ChEBI" id="CHEBI:456216"/>
        <dbReference type="EC" id="2.7.4.1"/>
    </reaction>
</comment>
<gene>
    <name evidence="6" type="primary">ppk</name>
    <name evidence="12" type="ORF">BW247_00590</name>
</gene>
<dbReference type="KEGG" id="afy:BW247_00590"/>
<name>A0A1P8UD48_9GAMM</name>
<evidence type="ECO:0000256" key="7">
    <source>
        <dbReference type="RuleBase" id="RU003800"/>
    </source>
</evidence>
<comment type="cofactor">
    <cofactor evidence="6">
        <name>Mg(2+)</name>
        <dbReference type="ChEBI" id="CHEBI:18420"/>
    </cofactor>
</comment>
<feature type="domain" description="Polyphosphate kinase C-terminal" evidence="10">
    <location>
        <begin position="517"/>
        <end position="690"/>
    </location>
</feature>
<dbReference type="Pfam" id="PF17941">
    <property type="entry name" value="PP_kinase_C_1"/>
    <property type="match status" value="1"/>
</dbReference>
<feature type="binding site" evidence="6">
    <location>
        <position position="389"/>
    </location>
    <ligand>
        <name>Mg(2+)</name>
        <dbReference type="ChEBI" id="CHEBI:18420"/>
    </ligand>
</feature>
<dbReference type="SUPFAM" id="SSF56024">
    <property type="entry name" value="Phospholipase D/nuclease"/>
    <property type="match status" value="2"/>
</dbReference>
<dbReference type="PIRSF" id="PIRSF015589">
    <property type="entry name" value="PP_kinase"/>
    <property type="match status" value="1"/>
</dbReference>
<evidence type="ECO:0000313" key="12">
    <source>
        <dbReference type="EMBL" id="APZ41775.1"/>
    </source>
</evidence>
<dbReference type="Gene3D" id="3.30.870.10">
    <property type="entry name" value="Endonuclease Chain A"/>
    <property type="match status" value="2"/>
</dbReference>
<dbReference type="SUPFAM" id="SSF140356">
    <property type="entry name" value="PPK N-terminal domain-like"/>
    <property type="match status" value="1"/>
</dbReference>
<dbReference type="AlphaFoldDB" id="A0A1P8UD48"/>
<keyword evidence="5 6" id="KW-0067">ATP-binding</keyword>
<evidence type="ECO:0000259" key="9">
    <source>
        <dbReference type="Pfam" id="PF13089"/>
    </source>
</evidence>
<dbReference type="GO" id="GO:0005524">
    <property type="term" value="F:ATP binding"/>
    <property type="evidence" value="ECO:0007669"/>
    <property type="project" value="UniProtKB-KW"/>
</dbReference>
<evidence type="ECO:0000256" key="4">
    <source>
        <dbReference type="ARBA" id="ARBA00022777"/>
    </source>
</evidence>
<dbReference type="NCBIfam" id="TIGR03705">
    <property type="entry name" value="poly_P_kin"/>
    <property type="match status" value="1"/>
</dbReference>
<evidence type="ECO:0000256" key="6">
    <source>
        <dbReference type="HAMAP-Rule" id="MF_00347"/>
    </source>
</evidence>
<keyword evidence="3 6" id="KW-0547">Nucleotide-binding</keyword>
<proteinExistence type="inferred from homology"/>
<dbReference type="GO" id="GO:0006799">
    <property type="term" value="P:polyphosphate biosynthetic process"/>
    <property type="evidence" value="ECO:0007669"/>
    <property type="project" value="UniProtKB-UniRule"/>
</dbReference>
<dbReference type="InterPro" id="IPR041108">
    <property type="entry name" value="PP_kinase_C_1"/>
</dbReference>